<dbReference type="Proteomes" id="UP000054107">
    <property type="component" value="Unassembled WGS sequence"/>
</dbReference>
<dbReference type="STRING" id="35722.A0A0B7NGM4"/>
<dbReference type="PROSITE" id="PS50157">
    <property type="entry name" value="ZINC_FINGER_C2H2_2"/>
    <property type="match status" value="1"/>
</dbReference>
<dbReference type="EMBL" id="LN731665">
    <property type="protein sequence ID" value="CEP14699.1"/>
    <property type="molecule type" value="Genomic_DNA"/>
</dbReference>
<dbReference type="OrthoDB" id="2288618at2759"/>
<dbReference type="AlphaFoldDB" id="A0A0B7NGM4"/>
<keyword evidence="1" id="KW-0862">Zinc</keyword>
<name>A0A0B7NGM4_9FUNG</name>
<protein>
    <recommendedName>
        <fullName evidence="2">C2H2-type domain-containing protein</fullName>
    </recommendedName>
</protein>
<evidence type="ECO:0000259" key="2">
    <source>
        <dbReference type="PROSITE" id="PS50157"/>
    </source>
</evidence>
<evidence type="ECO:0000313" key="3">
    <source>
        <dbReference type="EMBL" id="CEP14699.1"/>
    </source>
</evidence>
<feature type="domain" description="C2H2-type" evidence="2">
    <location>
        <begin position="10"/>
        <end position="42"/>
    </location>
</feature>
<dbReference type="GO" id="GO:0008270">
    <property type="term" value="F:zinc ion binding"/>
    <property type="evidence" value="ECO:0007669"/>
    <property type="project" value="UniProtKB-KW"/>
</dbReference>
<accession>A0A0B7NGM4</accession>
<proteinExistence type="predicted"/>
<evidence type="ECO:0000313" key="4">
    <source>
        <dbReference type="Proteomes" id="UP000054107"/>
    </source>
</evidence>
<keyword evidence="4" id="KW-1185">Reference proteome</keyword>
<keyword evidence="1" id="KW-0863">Zinc-finger</keyword>
<gene>
    <name evidence="3" type="primary">PARPA_08883.1 scaffold 35132</name>
</gene>
<sequence>MQAQNNESIFICIFPSCEKDFFSEYPLKRHLESRNVHTRFRYYAPTGQQQDVDLQGDIYIDPEDNEDVEEEEDEVVDGDHTAIIEDDEESVEYTEVAQQQDPEANEFSQSVYATEWFPFESEIHKLLNEFYYRIGADISQAHMRDIHNLVEKVVDAKARNPSARVPAIDPVFNFHKRLRNRIPVMKTTEHTVVVKKTENGHPVDKLFTFSMNAPSELIKLLVANPSITNKVSLLPDETPGELVESNQGYKWRTHKLFQHPMVTLNSGQHVQDLWVGDLVRSGDVLYMLARFFTVNHTHLMVDAFKVELDSTYCTYFVHAQDPVRLEVAAIAAVECHLSEALIPRMLPYFGDERSNENLLHEVFLI</sequence>
<reference evidence="3 4" key="1">
    <citation type="submission" date="2014-09" db="EMBL/GenBank/DDBJ databases">
        <authorList>
            <person name="Ellenberger Sabrina"/>
        </authorList>
    </citation>
    <scope>NUCLEOTIDE SEQUENCE [LARGE SCALE GENOMIC DNA]</scope>
    <source>
        <strain evidence="3 4">CBS 412.66</strain>
    </source>
</reference>
<evidence type="ECO:0000256" key="1">
    <source>
        <dbReference type="PROSITE-ProRule" id="PRU00042"/>
    </source>
</evidence>
<organism evidence="3 4">
    <name type="scientific">Parasitella parasitica</name>
    <dbReference type="NCBI Taxonomy" id="35722"/>
    <lineage>
        <taxon>Eukaryota</taxon>
        <taxon>Fungi</taxon>
        <taxon>Fungi incertae sedis</taxon>
        <taxon>Mucoromycota</taxon>
        <taxon>Mucoromycotina</taxon>
        <taxon>Mucoromycetes</taxon>
        <taxon>Mucorales</taxon>
        <taxon>Mucorineae</taxon>
        <taxon>Mucoraceae</taxon>
        <taxon>Parasitella</taxon>
    </lineage>
</organism>
<keyword evidence="1" id="KW-0479">Metal-binding</keyword>
<dbReference type="InterPro" id="IPR013087">
    <property type="entry name" value="Znf_C2H2_type"/>
</dbReference>